<keyword evidence="2" id="KW-0808">Transferase</keyword>
<sequence>MDVRHPHLDDRHGEAKERVRGFFSQHAEHYARSESHGQGADLDRLVELLQPEPQEVALDVATAAGHTALRLALRVRLVIGLDYTPAMGGPFRRLAAEKGLGNVRFQVGDAERLPFADASFDLVTSRRAPHHFPRVEQAVREMARVLRPGGRLGIVDMTALDPAQADLLNALEAARDDSHVRALTPDQWRAQAEAAGLTVTTLEVHVEPIPWERWLAPVPPDSPQAARADDILRQAPAALRSGLVEDRADGRWLLKRRVVMVAPR</sequence>
<keyword evidence="1 5" id="KW-0489">Methyltransferase</keyword>
<dbReference type="CDD" id="cd02440">
    <property type="entry name" value="AdoMet_MTases"/>
    <property type="match status" value="1"/>
</dbReference>
<dbReference type="PANTHER" id="PTHR43591">
    <property type="entry name" value="METHYLTRANSFERASE"/>
    <property type="match status" value="1"/>
</dbReference>
<evidence type="ECO:0000313" key="6">
    <source>
        <dbReference type="Proteomes" id="UP001333102"/>
    </source>
</evidence>
<dbReference type="GO" id="GO:0032259">
    <property type="term" value="P:methylation"/>
    <property type="evidence" value="ECO:0007669"/>
    <property type="project" value="UniProtKB-KW"/>
</dbReference>
<dbReference type="RefSeq" id="WP_324669660.1">
    <property type="nucleotide sequence ID" value="NZ_CP141614.1"/>
</dbReference>
<evidence type="ECO:0000256" key="1">
    <source>
        <dbReference type="ARBA" id="ARBA00022603"/>
    </source>
</evidence>
<gene>
    <name evidence="5" type="ORF">VLY81_03595</name>
</gene>
<dbReference type="InterPro" id="IPR023576">
    <property type="entry name" value="UbiE/COQ5_MeTrFase_CS"/>
</dbReference>
<evidence type="ECO:0000256" key="2">
    <source>
        <dbReference type="ARBA" id="ARBA00022679"/>
    </source>
</evidence>
<dbReference type="InterPro" id="IPR013216">
    <property type="entry name" value="Methyltransf_11"/>
</dbReference>
<dbReference type="PROSITE" id="PS01184">
    <property type="entry name" value="UBIE_2"/>
    <property type="match status" value="1"/>
</dbReference>
<dbReference type="Pfam" id="PF08241">
    <property type="entry name" value="Methyltransf_11"/>
    <property type="match status" value="1"/>
</dbReference>
<organism evidence="5 6">
    <name type="scientific">Geochorda subterranea</name>
    <dbReference type="NCBI Taxonomy" id="3109564"/>
    <lineage>
        <taxon>Bacteria</taxon>
        <taxon>Bacillati</taxon>
        <taxon>Bacillota</taxon>
        <taxon>Limnochordia</taxon>
        <taxon>Limnochordales</taxon>
        <taxon>Geochordaceae</taxon>
        <taxon>Geochorda</taxon>
    </lineage>
</organism>
<name>A0ABZ1BR33_9FIRM</name>
<evidence type="ECO:0000313" key="5">
    <source>
        <dbReference type="EMBL" id="WRP15264.1"/>
    </source>
</evidence>
<keyword evidence="3" id="KW-0949">S-adenosyl-L-methionine</keyword>
<feature type="domain" description="Methyltransferase type 11" evidence="4">
    <location>
        <begin position="58"/>
        <end position="152"/>
    </location>
</feature>
<evidence type="ECO:0000259" key="4">
    <source>
        <dbReference type="Pfam" id="PF08241"/>
    </source>
</evidence>
<protein>
    <submittedName>
        <fullName evidence="5">Methyltransferase domain-containing protein</fullName>
    </submittedName>
</protein>
<dbReference type="Proteomes" id="UP001333102">
    <property type="component" value="Chromosome"/>
</dbReference>
<dbReference type="EMBL" id="CP141614">
    <property type="protein sequence ID" value="WRP15264.1"/>
    <property type="molecule type" value="Genomic_DNA"/>
</dbReference>
<reference evidence="6" key="1">
    <citation type="submission" date="2023-12" db="EMBL/GenBank/DDBJ databases">
        <title>Novel isolates from deep terrestrial aquifers shed light on the physiology and ecology of the class Limnochordia.</title>
        <authorList>
            <person name="Karnachuk O.V."/>
            <person name="Lukina A.P."/>
            <person name="Avakyan M.R."/>
            <person name="Kadnikov V."/>
            <person name="Begmatov S."/>
            <person name="Beletsky A.V."/>
            <person name="Mardanov A.V."/>
            <person name="Ravin N.V."/>
        </authorList>
    </citation>
    <scope>NUCLEOTIDE SEQUENCE [LARGE SCALE GENOMIC DNA]</scope>
    <source>
        <strain evidence="6">LN</strain>
    </source>
</reference>
<proteinExistence type="predicted"/>
<keyword evidence="6" id="KW-1185">Reference proteome</keyword>
<accession>A0ABZ1BR33</accession>
<dbReference type="GO" id="GO:0008168">
    <property type="term" value="F:methyltransferase activity"/>
    <property type="evidence" value="ECO:0007669"/>
    <property type="project" value="UniProtKB-KW"/>
</dbReference>
<dbReference type="InterPro" id="IPR029063">
    <property type="entry name" value="SAM-dependent_MTases_sf"/>
</dbReference>
<dbReference type="Gene3D" id="3.40.50.150">
    <property type="entry name" value="Vaccinia Virus protein VP39"/>
    <property type="match status" value="1"/>
</dbReference>
<dbReference type="PANTHER" id="PTHR43591:SF24">
    <property type="entry name" value="2-METHOXY-6-POLYPRENYL-1,4-BENZOQUINOL METHYLASE, MITOCHONDRIAL"/>
    <property type="match status" value="1"/>
</dbReference>
<dbReference type="SUPFAM" id="SSF53335">
    <property type="entry name" value="S-adenosyl-L-methionine-dependent methyltransferases"/>
    <property type="match status" value="1"/>
</dbReference>
<evidence type="ECO:0000256" key="3">
    <source>
        <dbReference type="ARBA" id="ARBA00022691"/>
    </source>
</evidence>